<dbReference type="Pfam" id="PF04647">
    <property type="entry name" value="AgrB"/>
    <property type="match status" value="1"/>
</dbReference>
<keyword evidence="5" id="KW-0378">Hydrolase</keyword>
<keyword evidence="1" id="KW-1003">Cell membrane</keyword>
<evidence type="ECO:0000256" key="4">
    <source>
        <dbReference type="ARBA" id="ARBA00022692"/>
    </source>
</evidence>
<feature type="transmembrane region" description="Helical" evidence="8">
    <location>
        <begin position="139"/>
        <end position="162"/>
    </location>
</feature>
<keyword evidence="4 8" id="KW-0812">Transmembrane</keyword>
<dbReference type="OrthoDB" id="2666767at2"/>
<dbReference type="GO" id="GO:0009372">
    <property type="term" value="P:quorum sensing"/>
    <property type="evidence" value="ECO:0007669"/>
    <property type="project" value="UniProtKB-KW"/>
</dbReference>
<comment type="caution">
    <text evidence="9">The sequence shown here is derived from an EMBL/GenBank/DDBJ whole genome shotgun (WGS) entry which is preliminary data.</text>
</comment>
<keyword evidence="7 8" id="KW-0472">Membrane</keyword>
<evidence type="ECO:0000256" key="1">
    <source>
        <dbReference type="ARBA" id="ARBA00022475"/>
    </source>
</evidence>
<evidence type="ECO:0000256" key="3">
    <source>
        <dbReference type="ARBA" id="ARBA00022670"/>
    </source>
</evidence>
<reference evidence="9 10" key="1">
    <citation type="submission" date="2018-05" db="EMBL/GenBank/DDBJ databases">
        <title>Paenibacillus flagellatus sp. nov., isolated from selenium mineral soil.</title>
        <authorList>
            <person name="Dai X."/>
        </authorList>
    </citation>
    <scope>NUCLEOTIDE SEQUENCE [LARGE SCALE GENOMIC DNA]</scope>
    <source>
        <strain evidence="9 10">DXL2</strain>
    </source>
</reference>
<dbReference type="Proteomes" id="UP000247476">
    <property type="component" value="Unassembled WGS sequence"/>
</dbReference>
<evidence type="ECO:0000256" key="2">
    <source>
        <dbReference type="ARBA" id="ARBA00022654"/>
    </source>
</evidence>
<accession>A0A2V5KLB0</accession>
<keyword evidence="10" id="KW-1185">Reference proteome</keyword>
<protein>
    <submittedName>
        <fullName evidence="9">Post-translational modification of quorum-sensing peptide protein</fullName>
    </submittedName>
</protein>
<evidence type="ECO:0000256" key="8">
    <source>
        <dbReference type="SAM" id="Phobius"/>
    </source>
</evidence>
<gene>
    <name evidence="9" type="ORF">DLM86_24385</name>
</gene>
<dbReference type="EMBL" id="QJVJ01000012">
    <property type="protein sequence ID" value="PYI51557.1"/>
    <property type="molecule type" value="Genomic_DNA"/>
</dbReference>
<dbReference type="GO" id="GO:0006508">
    <property type="term" value="P:proteolysis"/>
    <property type="evidence" value="ECO:0007669"/>
    <property type="project" value="UniProtKB-KW"/>
</dbReference>
<keyword evidence="2" id="KW-0673">Quorum sensing</keyword>
<sequence>MSIDALAERIAVSIKKANERETVSVPVMKFALIILINIVIPVIAALLIGLITGKLAETALSIVAFVLIRMMSGGYHFRSPVPCMTAMVVFTALPPHVVLPDAWTAILTGISVVLFALLAPSNLRGYHTMPERFYPYLKVASVFAVCGNFAVGSSILALVFFIQGVTLFKWREV</sequence>
<dbReference type="AlphaFoldDB" id="A0A2V5KLB0"/>
<evidence type="ECO:0000313" key="10">
    <source>
        <dbReference type="Proteomes" id="UP000247476"/>
    </source>
</evidence>
<keyword evidence="3" id="KW-0645">Protease</keyword>
<dbReference type="InterPro" id="IPR006741">
    <property type="entry name" value="AgrB"/>
</dbReference>
<feature type="transmembrane region" description="Helical" evidence="8">
    <location>
        <begin position="30"/>
        <end position="51"/>
    </location>
</feature>
<dbReference type="GO" id="GO:0016020">
    <property type="term" value="C:membrane"/>
    <property type="evidence" value="ECO:0007669"/>
    <property type="project" value="InterPro"/>
</dbReference>
<feature type="transmembrane region" description="Helical" evidence="8">
    <location>
        <begin position="97"/>
        <end position="118"/>
    </location>
</feature>
<name>A0A2V5KLB0_9BACL</name>
<feature type="transmembrane region" description="Helical" evidence="8">
    <location>
        <begin position="58"/>
        <end position="77"/>
    </location>
</feature>
<evidence type="ECO:0000256" key="6">
    <source>
        <dbReference type="ARBA" id="ARBA00022989"/>
    </source>
</evidence>
<organism evidence="9 10">
    <name type="scientific">Paenibacillus flagellatus</name>
    <dbReference type="NCBI Taxonomy" id="2211139"/>
    <lineage>
        <taxon>Bacteria</taxon>
        <taxon>Bacillati</taxon>
        <taxon>Bacillota</taxon>
        <taxon>Bacilli</taxon>
        <taxon>Bacillales</taxon>
        <taxon>Paenibacillaceae</taxon>
        <taxon>Paenibacillus</taxon>
    </lineage>
</organism>
<keyword evidence="6 8" id="KW-1133">Transmembrane helix</keyword>
<evidence type="ECO:0000256" key="7">
    <source>
        <dbReference type="ARBA" id="ARBA00023136"/>
    </source>
</evidence>
<evidence type="ECO:0000256" key="5">
    <source>
        <dbReference type="ARBA" id="ARBA00022801"/>
    </source>
</evidence>
<dbReference type="RefSeq" id="WP_110842677.1">
    <property type="nucleotide sequence ID" value="NZ_QJVJ01000012.1"/>
</dbReference>
<evidence type="ECO:0000313" key="9">
    <source>
        <dbReference type="EMBL" id="PYI51557.1"/>
    </source>
</evidence>
<dbReference type="GO" id="GO:0008233">
    <property type="term" value="F:peptidase activity"/>
    <property type="evidence" value="ECO:0007669"/>
    <property type="project" value="UniProtKB-KW"/>
</dbReference>
<proteinExistence type="predicted"/>